<dbReference type="HAMAP" id="MF_01804">
    <property type="entry name" value="ScpB"/>
    <property type="match status" value="1"/>
</dbReference>
<comment type="function">
    <text evidence="5">Participates in chromosomal partition during cell division. May act via the formation of a condensin-like complex containing Smc and ScpA that pull DNA away from mid-cell into both cell halves.</text>
</comment>
<accession>A0A0G3E5W1</accession>
<keyword evidence="1 5" id="KW-0963">Cytoplasm</keyword>
<keyword evidence="8" id="KW-1185">Reference proteome</keyword>
<keyword evidence="2 5" id="KW-0132">Cell division</keyword>
<dbReference type="GO" id="GO:0006260">
    <property type="term" value="P:DNA replication"/>
    <property type="evidence" value="ECO:0007669"/>
    <property type="project" value="UniProtKB-UniRule"/>
</dbReference>
<evidence type="ECO:0000256" key="4">
    <source>
        <dbReference type="ARBA" id="ARBA00023306"/>
    </source>
</evidence>
<organism evidence="7 8">
    <name type="scientific">Bacillus thuringiensis</name>
    <dbReference type="NCBI Taxonomy" id="1428"/>
    <lineage>
        <taxon>Bacteria</taxon>
        <taxon>Bacillati</taxon>
        <taxon>Bacillota</taxon>
        <taxon>Bacilli</taxon>
        <taxon>Bacillales</taxon>
        <taxon>Bacillaceae</taxon>
        <taxon>Bacillus</taxon>
        <taxon>Bacillus cereus group</taxon>
    </lineage>
</organism>
<name>A0A0G3E5W1_BACTU</name>
<evidence type="ECO:0000256" key="2">
    <source>
        <dbReference type="ARBA" id="ARBA00022618"/>
    </source>
</evidence>
<evidence type="ECO:0000256" key="6">
    <source>
        <dbReference type="SAM" id="Coils"/>
    </source>
</evidence>
<comment type="subcellular location">
    <subcellularLocation>
        <location evidence="5">Cytoplasm</location>
    </subcellularLocation>
    <text evidence="5">Associated with two foci at the outer edges of the nucleoid region in young cells, and at four foci within both cell halves in older cells.</text>
</comment>
<feature type="coiled-coil region" evidence="6">
    <location>
        <begin position="28"/>
        <end position="55"/>
    </location>
</feature>
<dbReference type="InterPro" id="IPR036388">
    <property type="entry name" value="WH-like_DNA-bd_sf"/>
</dbReference>
<dbReference type="Gene3D" id="1.10.10.10">
    <property type="entry name" value="Winged helix-like DNA-binding domain superfamily/Winged helix DNA-binding domain"/>
    <property type="match status" value="2"/>
</dbReference>
<keyword evidence="4 5" id="KW-0131">Cell cycle</keyword>
<keyword evidence="3 5" id="KW-0159">Chromosome partition</keyword>
<dbReference type="PIRSF" id="PIRSF019345">
    <property type="entry name" value="ScpB"/>
    <property type="match status" value="1"/>
</dbReference>
<dbReference type="EMBL" id="CP021061">
    <property type="protein sequence ID" value="ARP59363.1"/>
    <property type="molecule type" value="Genomic_DNA"/>
</dbReference>
<dbReference type="GO" id="GO:0051304">
    <property type="term" value="P:chromosome separation"/>
    <property type="evidence" value="ECO:0007669"/>
    <property type="project" value="InterPro"/>
</dbReference>
<protein>
    <recommendedName>
        <fullName evidence="5">Segregation and condensation protein B</fullName>
    </recommendedName>
</protein>
<dbReference type="InterPro" id="IPR036390">
    <property type="entry name" value="WH_DNA-bd_sf"/>
</dbReference>
<evidence type="ECO:0000256" key="1">
    <source>
        <dbReference type="ARBA" id="ARBA00022490"/>
    </source>
</evidence>
<dbReference type="GeneID" id="67468357"/>
<dbReference type="InterPro" id="IPR005234">
    <property type="entry name" value="ScpB_csome_segregation"/>
</dbReference>
<dbReference type="PANTHER" id="PTHR34298">
    <property type="entry name" value="SEGREGATION AND CONDENSATION PROTEIN B"/>
    <property type="match status" value="1"/>
</dbReference>
<evidence type="ECO:0000256" key="3">
    <source>
        <dbReference type="ARBA" id="ARBA00022829"/>
    </source>
</evidence>
<dbReference type="SMR" id="A0A0G3E5W1"/>
<keyword evidence="6" id="KW-0175">Coiled coil</keyword>
<evidence type="ECO:0000256" key="5">
    <source>
        <dbReference type="HAMAP-Rule" id="MF_01804"/>
    </source>
</evidence>
<dbReference type="RefSeq" id="WP_000375171.1">
    <property type="nucleotide sequence ID" value="NZ_CAKJXA010000021.1"/>
</dbReference>
<reference evidence="7 8" key="1">
    <citation type="submission" date="2017-04" db="EMBL/GenBank/DDBJ databases">
        <title>Complete Genome Sequence of Bacillus thuringiensis type Strain ATCC 10792.</title>
        <authorList>
            <person name="Oh D.-H."/>
            <person name="Park B.-J."/>
            <person name="Shuai W."/>
            <person name="Chelliah R."/>
        </authorList>
    </citation>
    <scope>NUCLEOTIDE SEQUENCE [LARGE SCALE GENOMIC DNA]</scope>
    <source>
        <strain evidence="7 8">ATCC 10792</strain>
    </source>
</reference>
<dbReference type="PANTHER" id="PTHR34298:SF2">
    <property type="entry name" value="SEGREGATION AND CONDENSATION PROTEIN B"/>
    <property type="match status" value="1"/>
</dbReference>
<gene>
    <name evidence="5" type="primary">scpB</name>
    <name evidence="7" type="ORF">CAB88_20760</name>
</gene>
<dbReference type="Proteomes" id="UP000194143">
    <property type="component" value="Chromosome"/>
</dbReference>
<evidence type="ECO:0000313" key="8">
    <source>
        <dbReference type="Proteomes" id="UP000194143"/>
    </source>
</evidence>
<evidence type="ECO:0000313" key="7">
    <source>
        <dbReference type="EMBL" id="ARP59363.1"/>
    </source>
</evidence>
<dbReference type="SUPFAM" id="SSF46785">
    <property type="entry name" value="Winged helix' DNA-binding domain"/>
    <property type="match status" value="2"/>
</dbReference>
<dbReference type="AlphaFoldDB" id="A0A0G3E5W1"/>
<dbReference type="GO" id="GO:0005737">
    <property type="term" value="C:cytoplasm"/>
    <property type="evidence" value="ECO:0007669"/>
    <property type="project" value="UniProtKB-SubCell"/>
</dbReference>
<dbReference type="Pfam" id="PF04079">
    <property type="entry name" value="SMC_ScpB"/>
    <property type="match status" value="1"/>
</dbReference>
<comment type="subunit">
    <text evidence="5">Homodimer. Homodimerization may be required to stabilize the binding of ScpA to the Smc head domains. Component of a cohesin-like complex composed of ScpA, ScpB and the Smc homodimer, in which ScpA and ScpB bind to the head domain of Smc. The presence of the three proteins is required for the association of the complex with DNA.</text>
</comment>
<dbReference type="GO" id="GO:0051301">
    <property type="term" value="P:cell division"/>
    <property type="evidence" value="ECO:0007669"/>
    <property type="project" value="UniProtKB-KW"/>
</dbReference>
<comment type="similarity">
    <text evidence="5">Belongs to the ScpB family.</text>
</comment>
<proteinExistence type="inferred from homology"/>
<sequence>MDRKEQKSIIEGLLFVSGDEGIYPEQIAKVLEIEMNEVINILEEMQQECEGANRGLQIVQYAKVYRFATKKEHASYYQKLIDTPTAASLSQAALETLAIVAYRQPITRTEMEEIRGVKTDKALQTLVSHLLIKEMGRAEGPGRPILYGTTKEFLDTFGLKTLDDLPPLSEENEQMNEADLFFGSLQEISK</sequence>
<dbReference type="NCBIfam" id="TIGR00281">
    <property type="entry name" value="SMC-Scp complex subunit ScpB"/>
    <property type="match status" value="1"/>
</dbReference>